<organism evidence="1 2">
    <name type="scientific">Bacillus phage phi4I1</name>
    <dbReference type="NCBI Taxonomy" id="1643325"/>
    <lineage>
        <taxon>Viruses</taxon>
        <taxon>Duplodnaviria</taxon>
        <taxon>Heunggongvirae</taxon>
        <taxon>Uroviricota</taxon>
        <taxon>Caudoviricetes</taxon>
        <taxon>Camtrevirus</taxon>
        <taxon>Camtrevirus BtCS33</taxon>
    </lineage>
</organism>
<evidence type="ECO:0000313" key="1">
    <source>
        <dbReference type="EMBL" id="ALN97375.1"/>
    </source>
</evidence>
<gene>
    <name evidence="1" type="ORF">XO27_0044</name>
</gene>
<accession>A0A0S2GLK4</accession>
<proteinExistence type="predicted"/>
<name>A0A0S2GLK4_9CAUD</name>
<sequence>MEQLTFEDIVGNMDYTAHSTAEKFLSNHSVTPTYAVEFFDRDEKQKLRWFEVNTEAEAKEKAVETYGRIQIIKVYVSNRTLKEIMELD</sequence>
<evidence type="ECO:0000313" key="2">
    <source>
        <dbReference type="Proteomes" id="UP000222142"/>
    </source>
</evidence>
<reference evidence="1 2" key="1">
    <citation type="submission" date="2015-10" db="EMBL/GenBank/DDBJ databases">
        <title>Whole Genome Sequencing of Bacillus ACT Group Temperature Bacteriophages.</title>
        <authorList>
            <person name="Fouts D.E."/>
            <person name="Rasko D.A."/>
            <person name="Cer R.R."/>
            <person name="Jiang L."/>
            <person name="Fedorova N.B."/>
            <person name="Shvartsbeyn A."/>
            <person name="Read T.D."/>
            <person name="Gill S.R."/>
            <person name="Klumpp J."/>
            <person name="Calendar R."/>
        </authorList>
    </citation>
    <scope>NUCLEOTIDE SEQUENCE [LARGE SCALE GENOMIC DNA]</scope>
</reference>
<dbReference type="Proteomes" id="UP000222142">
    <property type="component" value="Segment"/>
</dbReference>
<dbReference type="EMBL" id="KT967075">
    <property type="protein sequence ID" value="ALN97375.1"/>
    <property type="molecule type" value="Genomic_DNA"/>
</dbReference>
<protein>
    <submittedName>
        <fullName evidence="1">Uncharacterized protein</fullName>
    </submittedName>
</protein>